<accession>A0ABD2I1Y1</accession>
<dbReference type="EMBL" id="JBICBT010001324">
    <property type="protein sequence ID" value="KAL3073111.1"/>
    <property type="molecule type" value="Genomic_DNA"/>
</dbReference>
<protein>
    <recommendedName>
        <fullName evidence="5">Effector protein</fullName>
    </recommendedName>
</protein>
<keyword evidence="2" id="KW-0732">Signal</keyword>
<evidence type="ECO:0008006" key="5">
    <source>
        <dbReference type="Google" id="ProtNLM"/>
    </source>
</evidence>
<feature type="region of interest" description="Disordered" evidence="1">
    <location>
        <begin position="143"/>
        <end position="182"/>
    </location>
</feature>
<evidence type="ECO:0000256" key="2">
    <source>
        <dbReference type="SAM" id="SignalP"/>
    </source>
</evidence>
<reference evidence="3 4" key="1">
    <citation type="submission" date="2024-10" db="EMBL/GenBank/DDBJ databases">
        <authorList>
            <person name="Kim D."/>
        </authorList>
    </citation>
    <scope>NUCLEOTIDE SEQUENCE [LARGE SCALE GENOMIC DNA]</scope>
    <source>
        <strain evidence="3">BH-2024</strain>
    </source>
</reference>
<feature type="chain" id="PRO_5044816050" description="Effector protein" evidence="2">
    <location>
        <begin position="26"/>
        <end position="182"/>
    </location>
</feature>
<feature type="signal peptide" evidence="2">
    <location>
        <begin position="1"/>
        <end position="25"/>
    </location>
</feature>
<evidence type="ECO:0000313" key="4">
    <source>
        <dbReference type="Proteomes" id="UP001620626"/>
    </source>
</evidence>
<dbReference type="Proteomes" id="UP001620626">
    <property type="component" value="Unassembled WGS sequence"/>
</dbReference>
<gene>
    <name evidence="3" type="ORF">niasHT_035387</name>
</gene>
<sequence length="182" mass="20039">MAFQMFSSCSLITFAILLFSMLVEARFLDKRTDNCFYGMRHRNIPSGGLVAKMTKWNTFNMKKGDRMNEHDCRGSFAGCQTYSCIDAVSGDQIFVVNSCAPDGGNCTHSDLDPFCAAEKGTPKCEICHKGLCNRHKVELVKKQQPMMADEKQQRQLTKSNESSADSAGGAGGEIQSDDPSDL</sequence>
<comment type="caution">
    <text evidence="3">The sequence shown here is derived from an EMBL/GenBank/DDBJ whole genome shotgun (WGS) entry which is preliminary data.</text>
</comment>
<keyword evidence="4" id="KW-1185">Reference proteome</keyword>
<organism evidence="3 4">
    <name type="scientific">Heterodera trifolii</name>
    <dbReference type="NCBI Taxonomy" id="157864"/>
    <lineage>
        <taxon>Eukaryota</taxon>
        <taxon>Metazoa</taxon>
        <taxon>Ecdysozoa</taxon>
        <taxon>Nematoda</taxon>
        <taxon>Chromadorea</taxon>
        <taxon>Rhabditida</taxon>
        <taxon>Tylenchina</taxon>
        <taxon>Tylenchomorpha</taxon>
        <taxon>Tylenchoidea</taxon>
        <taxon>Heteroderidae</taxon>
        <taxon>Heteroderinae</taxon>
        <taxon>Heterodera</taxon>
    </lineage>
</organism>
<dbReference type="AlphaFoldDB" id="A0ABD2I1Y1"/>
<evidence type="ECO:0000256" key="1">
    <source>
        <dbReference type="SAM" id="MobiDB-lite"/>
    </source>
</evidence>
<proteinExistence type="predicted"/>
<name>A0ABD2I1Y1_9BILA</name>
<evidence type="ECO:0000313" key="3">
    <source>
        <dbReference type="EMBL" id="KAL3073111.1"/>
    </source>
</evidence>